<protein>
    <submittedName>
        <fullName evidence="2">Uncharacterized protein</fullName>
    </submittedName>
</protein>
<comment type="caution">
    <text evidence="2">The sequence shown here is derived from an EMBL/GenBank/DDBJ whole genome shotgun (WGS) entry which is preliminary data.</text>
</comment>
<keyword evidence="3" id="KW-1185">Reference proteome</keyword>
<sequence>GAKYAPPPRTQRQVNASAQTSERYIPRSNSISGCIFSCDVEEICTCHHSSISESSHGGSISDLNDVDELDNGHICSKDGGADLSYNIMHNLSISEDATALSDCIEHESANTDTTTDGT</sequence>
<dbReference type="EMBL" id="BGZK01006049">
    <property type="protein sequence ID" value="GBP16500.1"/>
    <property type="molecule type" value="Genomic_DNA"/>
</dbReference>
<feature type="non-terminal residue" evidence="2">
    <location>
        <position position="1"/>
    </location>
</feature>
<evidence type="ECO:0000313" key="3">
    <source>
        <dbReference type="Proteomes" id="UP000299102"/>
    </source>
</evidence>
<evidence type="ECO:0000313" key="2">
    <source>
        <dbReference type="EMBL" id="GBP16500.1"/>
    </source>
</evidence>
<dbReference type="Proteomes" id="UP000299102">
    <property type="component" value="Unassembled WGS sequence"/>
</dbReference>
<accession>A0A4C1TR86</accession>
<organism evidence="2 3">
    <name type="scientific">Eumeta variegata</name>
    <name type="common">Bagworm moth</name>
    <name type="synonym">Eumeta japonica</name>
    <dbReference type="NCBI Taxonomy" id="151549"/>
    <lineage>
        <taxon>Eukaryota</taxon>
        <taxon>Metazoa</taxon>
        <taxon>Ecdysozoa</taxon>
        <taxon>Arthropoda</taxon>
        <taxon>Hexapoda</taxon>
        <taxon>Insecta</taxon>
        <taxon>Pterygota</taxon>
        <taxon>Neoptera</taxon>
        <taxon>Endopterygota</taxon>
        <taxon>Lepidoptera</taxon>
        <taxon>Glossata</taxon>
        <taxon>Ditrysia</taxon>
        <taxon>Tineoidea</taxon>
        <taxon>Psychidae</taxon>
        <taxon>Oiketicinae</taxon>
        <taxon>Eumeta</taxon>
    </lineage>
</organism>
<dbReference type="AlphaFoldDB" id="A0A4C1TR86"/>
<feature type="compositionally biased region" description="Polar residues" evidence="1">
    <location>
        <begin position="10"/>
        <end position="22"/>
    </location>
</feature>
<evidence type="ECO:0000256" key="1">
    <source>
        <dbReference type="SAM" id="MobiDB-lite"/>
    </source>
</evidence>
<gene>
    <name evidence="2" type="ORF">EVAR_101573_1</name>
</gene>
<name>A0A4C1TR86_EUMVA</name>
<reference evidence="2 3" key="1">
    <citation type="journal article" date="2019" name="Commun. Biol.">
        <title>The bagworm genome reveals a unique fibroin gene that provides high tensile strength.</title>
        <authorList>
            <person name="Kono N."/>
            <person name="Nakamura H."/>
            <person name="Ohtoshi R."/>
            <person name="Tomita M."/>
            <person name="Numata K."/>
            <person name="Arakawa K."/>
        </authorList>
    </citation>
    <scope>NUCLEOTIDE SEQUENCE [LARGE SCALE GENOMIC DNA]</scope>
</reference>
<feature type="region of interest" description="Disordered" evidence="1">
    <location>
        <begin position="1"/>
        <end position="22"/>
    </location>
</feature>
<proteinExistence type="predicted"/>